<reference evidence="1 2" key="1">
    <citation type="journal article" date="2012" name="J. Bacteriol.">
        <title>Draft genome sequence of the nitrophenol-degrading actinomycete Rhodococcus imtechensis RKJ300.</title>
        <authorList>
            <person name="Vikram S."/>
            <person name="Kumar S."/>
            <person name="Subramanian S."/>
            <person name="Raghava G.P."/>
        </authorList>
    </citation>
    <scope>NUCLEOTIDE SEQUENCE [LARGE SCALE GENOMIC DNA]</scope>
    <source>
        <strain evidence="1 2">RKJ300</strain>
    </source>
</reference>
<evidence type="ECO:0000313" key="1">
    <source>
        <dbReference type="EMBL" id="EID75337.1"/>
    </source>
</evidence>
<dbReference type="AlphaFoldDB" id="I0WG21"/>
<sequence length="110" mass="12041">MSDPAGKKLAEADLLALVDDKVVVAEAKSTDELDTGNQNKAARKRVLLAETFGAEEIILATTKEGWKEASISAMRTAVKDHVWKAMPRPRIREVFGLGTGEVKDRYIDAD</sequence>
<dbReference type="EMBL" id="AJJH01000157">
    <property type="protein sequence ID" value="EID75337.1"/>
    <property type="molecule type" value="Genomic_DNA"/>
</dbReference>
<dbReference type="Proteomes" id="UP000006447">
    <property type="component" value="Unassembled WGS sequence"/>
</dbReference>
<name>I0WG21_RHOOP</name>
<evidence type="ECO:0000313" key="2">
    <source>
        <dbReference type="Proteomes" id="UP000006447"/>
    </source>
</evidence>
<accession>I0WG21</accession>
<comment type="caution">
    <text evidence="1">The sequence shown here is derived from an EMBL/GenBank/DDBJ whole genome shotgun (WGS) entry which is preliminary data.</text>
</comment>
<proteinExistence type="predicted"/>
<dbReference type="RefSeq" id="WP_007300017.1">
    <property type="nucleotide sequence ID" value="NZ_AJJH01000157.1"/>
</dbReference>
<gene>
    <name evidence="1" type="ORF">W59_28096</name>
</gene>
<protein>
    <submittedName>
        <fullName evidence="1">Uncharacterized protein</fullName>
    </submittedName>
</protein>
<organism evidence="1 2">
    <name type="scientific">Rhodococcus opacus RKJ300 = JCM 13270</name>
    <dbReference type="NCBI Taxonomy" id="1165867"/>
    <lineage>
        <taxon>Bacteria</taxon>
        <taxon>Bacillati</taxon>
        <taxon>Actinomycetota</taxon>
        <taxon>Actinomycetes</taxon>
        <taxon>Mycobacteriales</taxon>
        <taxon>Nocardiaceae</taxon>
        <taxon>Rhodococcus</taxon>
    </lineage>
</organism>